<evidence type="ECO:0000313" key="2">
    <source>
        <dbReference type="EMBL" id="CAB4129468.1"/>
    </source>
</evidence>
<evidence type="ECO:0000256" key="1">
    <source>
        <dbReference type="SAM" id="MobiDB-lite"/>
    </source>
</evidence>
<reference evidence="2" key="1">
    <citation type="submission" date="2020-04" db="EMBL/GenBank/DDBJ databases">
        <authorList>
            <person name="Chiriac C."/>
            <person name="Salcher M."/>
            <person name="Ghai R."/>
            <person name="Kavagutti S V."/>
        </authorList>
    </citation>
    <scope>NUCLEOTIDE SEQUENCE</scope>
</reference>
<organism evidence="2">
    <name type="scientific">uncultured Caudovirales phage</name>
    <dbReference type="NCBI Taxonomy" id="2100421"/>
    <lineage>
        <taxon>Viruses</taxon>
        <taxon>Duplodnaviria</taxon>
        <taxon>Heunggongvirae</taxon>
        <taxon>Uroviricota</taxon>
        <taxon>Caudoviricetes</taxon>
        <taxon>Peduoviridae</taxon>
        <taxon>Maltschvirus</taxon>
        <taxon>Maltschvirus maltsch</taxon>
    </lineage>
</organism>
<sequence length="627" mass="64575">MALPNTGPGSGKTRLVADLTEEYRKLNTVLERTQTLSGGITSNISGSSPSGGGNSMSSMTAPGPSGPGAPSFPSYNYTEPGTSKSAVYSMAGTTLAAIATASTPADYITNDISRRRFGFFSGAGSSSGVAAFNSMNKMGSANSPLDAAAAAGAGNSMGLTAGLMNYSTVMKSAAGISNMTPGIGLENAMGATAALNQGSSVNKLRMIGINVRDQNGYMRDVESIARDLWKSINISKQGKSSISESDLSYSLQSGNSLDMLLNQYFGSDQVLRQGVISYLFQFVKEKGIPQAGGYTSAAGKNMLQATGALPEIQRSISDRNNAEYGAINAFTSAGITGIEQGNSVVSGIANMLNTKEMVAAASGFVTTFTQLDQIAGAANGSLGMLVGGLIQGIDKLKNIGLWVTGLDAAANSLGPVNKYINDAVGTGADFSTIQGITDFVTGAAAPGGGNPKTKTAPKAYSVTKGTSNATKARSTWAVKALTAMGAPLTADNIAALSAWETRENTGAKNNPLATTQSLPGVKRNNFNSAGVQNYGTDIQGIQAFIATLNNGASGYDQILKDLYSGTATQDTILTDVEKSAWSGASHYGHTFVSVNLPNVHDVADQAVIDKIKAIFTKINDSKHVRGN</sequence>
<name>A0A6J5L3Z0_9CAUD</name>
<gene>
    <name evidence="2" type="ORF">UFOVP115_23</name>
</gene>
<feature type="compositionally biased region" description="Low complexity" evidence="1">
    <location>
        <begin position="55"/>
        <end position="74"/>
    </location>
</feature>
<accession>A0A6J5L3Z0</accession>
<feature type="region of interest" description="Disordered" evidence="1">
    <location>
        <begin position="37"/>
        <end position="74"/>
    </location>
</feature>
<dbReference type="EMBL" id="LR796236">
    <property type="protein sequence ID" value="CAB4129468.1"/>
    <property type="molecule type" value="Genomic_DNA"/>
</dbReference>
<proteinExistence type="predicted"/>
<feature type="compositionally biased region" description="Low complexity" evidence="1">
    <location>
        <begin position="37"/>
        <end position="48"/>
    </location>
</feature>
<protein>
    <submittedName>
        <fullName evidence="2">Uncharacterized protein</fullName>
    </submittedName>
</protein>